<organism evidence="1 2">
    <name type="scientific">Zalerion maritima</name>
    <dbReference type="NCBI Taxonomy" id="339359"/>
    <lineage>
        <taxon>Eukaryota</taxon>
        <taxon>Fungi</taxon>
        <taxon>Dikarya</taxon>
        <taxon>Ascomycota</taxon>
        <taxon>Pezizomycotina</taxon>
        <taxon>Sordariomycetes</taxon>
        <taxon>Lulworthiomycetidae</taxon>
        <taxon>Lulworthiales</taxon>
        <taxon>Lulworthiaceae</taxon>
        <taxon>Zalerion</taxon>
    </lineage>
</organism>
<comment type="caution">
    <text evidence="1">The sequence shown here is derived from an EMBL/GenBank/DDBJ whole genome shotgun (WGS) entry which is preliminary data.</text>
</comment>
<accession>A0AAD5S0U8</accession>
<protein>
    <submittedName>
        <fullName evidence="1">Uncharacterized protein</fullName>
    </submittedName>
</protein>
<dbReference type="EMBL" id="JAKWBI020000003">
    <property type="protein sequence ID" value="KAJ2907259.1"/>
    <property type="molecule type" value="Genomic_DNA"/>
</dbReference>
<dbReference type="AlphaFoldDB" id="A0AAD5S0U8"/>
<gene>
    <name evidence="1" type="ORF">MKZ38_006553</name>
</gene>
<sequence length="179" mass="19771">MEKGRRVRDIVNRVRKKACMRPASGAYTLLYGAGLIASESGQARPTWGLGLPTGTEVDGLPYPQAPRERDRLRRLFMVWMVHGWLPSTAETFGPDTDTAGAEGGNKEMLGVVCRKEEGGRRKEEGGRAEEALQKTRRIEVCLRSWAMGFASQAVSPHPITWNALSQDRLYVSFNLGPGP</sequence>
<keyword evidence="2" id="KW-1185">Reference proteome</keyword>
<dbReference type="Proteomes" id="UP001201980">
    <property type="component" value="Unassembled WGS sequence"/>
</dbReference>
<evidence type="ECO:0000313" key="2">
    <source>
        <dbReference type="Proteomes" id="UP001201980"/>
    </source>
</evidence>
<evidence type="ECO:0000313" key="1">
    <source>
        <dbReference type="EMBL" id="KAJ2907259.1"/>
    </source>
</evidence>
<reference evidence="1" key="1">
    <citation type="submission" date="2022-07" db="EMBL/GenBank/DDBJ databases">
        <title>Draft genome sequence of Zalerion maritima ATCC 34329, a (micro)plastics degrading marine fungus.</title>
        <authorList>
            <person name="Paco A."/>
            <person name="Goncalves M.F.M."/>
            <person name="Rocha-Santos T.A.P."/>
            <person name="Alves A."/>
        </authorList>
    </citation>
    <scope>NUCLEOTIDE SEQUENCE</scope>
    <source>
        <strain evidence="1">ATCC 34329</strain>
    </source>
</reference>
<name>A0AAD5S0U8_9PEZI</name>
<proteinExistence type="predicted"/>